<evidence type="ECO:0000256" key="2">
    <source>
        <dbReference type="ARBA" id="ARBA00021982"/>
    </source>
</evidence>
<dbReference type="Proteomes" id="UP000028007">
    <property type="component" value="Unassembled WGS sequence"/>
</dbReference>
<keyword evidence="4 9" id="KW-0227">DNA damage</keyword>
<dbReference type="Gene3D" id="1.10.1420.10">
    <property type="match status" value="2"/>
</dbReference>
<dbReference type="InterPro" id="IPR007860">
    <property type="entry name" value="DNA_mmatch_repair_MutS_con_dom"/>
</dbReference>
<dbReference type="InterPro" id="IPR045076">
    <property type="entry name" value="MutS"/>
</dbReference>
<gene>
    <name evidence="9" type="primary">mutS</name>
    <name evidence="12" type="ORF">N180_12425</name>
</gene>
<keyword evidence="3 9" id="KW-0547">Nucleotide-binding</keyword>
<dbReference type="Gene3D" id="3.30.420.110">
    <property type="entry name" value="MutS, connector domain"/>
    <property type="match status" value="1"/>
</dbReference>
<dbReference type="GO" id="GO:0005524">
    <property type="term" value="F:ATP binding"/>
    <property type="evidence" value="ECO:0007669"/>
    <property type="project" value="UniProtKB-UniRule"/>
</dbReference>
<name>A0A081PD27_9SPHI</name>
<evidence type="ECO:0000259" key="11">
    <source>
        <dbReference type="PROSITE" id="PS00486"/>
    </source>
</evidence>
<dbReference type="PANTHER" id="PTHR11361:SF34">
    <property type="entry name" value="DNA MISMATCH REPAIR PROTEIN MSH1, MITOCHONDRIAL"/>
    <property type="match status" value="1"/>
</dbReference>
<accession>A0A081PD27</accession>
<dbReference type="InterPro" id="IPR007861">
    <property type="entry name" value="DNA_mismatch_repair_MutS_clamp"/>
</dbReference>
<dbReference type="SUPFAM" id="SSF48334">
    <property type="entry name" value="DNA repair protein MutS, domain III"/>
    <property type="match status" value="1"/>
</dbReference>
<dbReference type="InterPro" id="IPR027417">
    <property type="entry name" value="P-loop_NTPase"/>
</dbReference>
<protein>
    <recommendedName>
        <fullName evidence="2 9">DNA mismatch repair protein MutS</fullName>
    </recommendedName>
</protein>
<dbReference type="FunFam" id="3.40.1170.10:FF:000001">
    <property type="entry name" value="DNA mismatch repair protein MutS"/>
    <property type="match status" value="1"/>
</dbReference>
<proteinExistence type="inferred from homology"/>
<evidence type="ECO:0000313" key="13">
    <source>
        <dbReference type="Proteomes" id="UP000028007"/>
    </source>
</evidence>
<dbReference type="EMBL" id="JNFF01000111">
    <property type="protein sequence ID" value="KEQ28600.1"/>
    <property type="molecule type" value="Genomic_DNA"/>
</dbReference>
<comment type="function">
    <text evidence="8 9">This protein is involved in the repair of mismatches in DNA. It is possible that it carries out the mismatch recognition step. This protein has a weak ATPase activity.</text>
</comment>
<dbReference type="SUPFAM" id="SSF53150">
    <property type="entry name" value="DNA repair protein MutS, domain II"/>
    <property type="match status" value="1"/>
</dbReference>
<dbReference type="InterPro" id="IPR000432">
    <property type="entry name" value="DNA_mismatch_repair_MutS_C"/>
</dbReference>
<dbReference type="RefSeq" id="WP_037443933.1">
    <property type="nucleotide sequence ID" value="NZ_JNFF01000111.1"/>
</dbReference>
<dbReference type="NCBIfam" id="TIGR01070">
    <property type="entry name" value="mutS1"/>
    <property type="match status" value="1"/>
</dbReference>
<evidence type="ECO:0000256" key="5">
    <source>
        <dbReference type="ARBA" id="ARBA00022840"/>
    </source>
</evidence>
<dbReference type="FunFam" id="3.40.50.300:FF:000870">
    <property type="entry name" value="MutS protein homolog 4"/>
    <property type="match status" value="1"/>
</dbReference>
<reference evidence="12 13" key="1">
    <citation type="journal article" date="1992" name="Int. J. Syst. Bacteriol.">
        <title>Sphingobacterium antarcticus sp. nov. a Psychrotrophic Bacterium from the Soils of Schirmacher Oasis, Antarctica.</title>
        <authorList>
            <person name="Shivaji S."/>
            <person name="Ray M.K."/>
            <person name="Rao N.S."/>
            <person name="Saiserr L."/>
            <person name="Jagannadham M.V."/>
            <person name="Kumar G.S."/>
            <person name="Reddy G."/>
            <person name="Bhargava P.M."/>
        </authorList>
    </citation>
    <scope>NUCLEOTIDE SEQUENCE [LARGE SCALE GENOMIC DNA]</scope>
    <source>
        <strain evidence="12 13">4BY</strain>
    </source>
</reference>
<dbReference type="Pfam" id="PF05188">
    <property type="entry name" value="MutS_II"/>
    <property type="match status" value="1"/>
</dbReference>
<keyword evidence="5 9" id="KW-0067">ATP-binding</keyword>
<dbReference type="GO" id="GO:0140664">
    <property type="term" value="F:ATP-dependent DNA damage sensor activity"/>
    <property type="evidence" value="ECO:0007669"/>
    <property type="project" value="InterPro"/>
</dbReference>
<evidence type="ECO:0000256" key="6">
    <source>
        <dbReference type="ARBA" id="ARBA00023125"/>
    </source>
</evidence>
<evidence type="ECO:0000256" key="9">
    <source>
        <dbReference type="HAMAP-Rule" id="MF_00096"/>
    </source>
</evidence>
<comment type="similarity">
    <text evidence="1 9 10">Belongs to the DNA mismatch repair MutS family.</text>
</comment>
<dbReference type="InterPro" id="IPR036678">
    <property type="entry name" value="MutS_con_dom_sf"/>
</dbReference>
<dbReference type="SUPFAM" id="SSF52540">
    <property type="entry name" value="P-loop containing nucleoside triphosphate hydrolases"/>
    <property type="match status" value="1"/>
</dbReference>
<dbReference type="InterPro" id="IPR036187">
    <property type="entry name" value="DNA_mismatch_repair_MutS_sf"/>
</dbReference>
<dbReference type="SMART" id="SM00533">
    <property type="entry name" value="MUTSd"/>
    <property type="match status" value="1"/>
</dbReference>
<evidence type="ECO:0000313" key="12">
    <source>
        <dbReference type="EMBL" id="KEQ28600.1"/>
    </source>
</evidence>
<sequence>MAKDKTKETPLMQQYNAIKAKYPGALLLFRVGDFYETFGEDAIKTSQILGIVLTRRANGSAAYIELAGFPHHSLDNYLSKLVRAGQRVAICDQLEDPKTTKTIVKRGVTELVTPGVAYSDNILSQKSNNYLAAIFIDKNAIGISFLDISTGEFHVAQGNAEYIDKLLQGFKPTEVIFQKSKRQEFFELFGDRFYTYALEDWAFTSDYADEVLTKHFEVTSLKGFGVEKLVIGLVASGIVLHYLNETEHRNLKHITSISRIEEDRYLWLDRFTIRNLELVSSANENAVTLFNVLDQTSTPMGARMLHKWIVMPLKELKPIQERLGMVEYLIEQDTLLEDLLAPVKLIGDLERLISKVGLLRCGPRELCQLKKSLYQIELIKEKALETNNPYLMQLASQLDPCLSIREKLEIELQQEPPALLVKGNVIADGVDQELDRLRAISTGGKDFLVEIQKREAASTGIPSLKISFNNVFGYYLEVTHTHKDKVPSDWTRKQTLVNAERYITPELKEYEEQILGAEDKIQQIEVRLYEALMLQVASYIRPIQQNANLIAQLDVLLCFAQLSLQNHYVKPILDNSRALDIKGGRHPVIEKRLKIGEEYITNDVFLDNDTQQIIIITGPNMSGKSAILRQTGLIVLMAQMGCFVPAKSAAIGLVDKIFTRVGASDNLSAGESTFMVEMNETASILNNISDRSLILLDEIGRGTSTYDGISIAWAIAEFLHTHPSARPKTLFATHYHELNELAATMNRIRNYNVSVKEMAGKVIFLRKLVPGGSEHSFGIHVAKLAGMPPKLLNRANEILKKLEIDRTEGQSIKDSFKKVQNQAYQLHMFAVDDPVLVQIRDMLNNMDVNVLTPVEALLKLDEIQRLIKQ</sequence>
<feature type="binding site" evidence="9">
    <location>
        <begin position="618"/>
        <end position="625"/>
    </location>
    <ligand>
        <name>ATP</name>
        <dbReference type="ChEBI" id="CHEBI:30616"/>
    </ligand>
</feature>
<dbReference type="NCBIfam" id="NF003810">
    <property type="entry name" value="PRK05399.1"/>
    <property type="match status" value="1"/>
</dbReference>
<keyword evidence="13" id="KW-1185">Reference proteome</keyword>
<evidence type="ECO:0000256" key="8">
    <source>
        <dbReference type="ARBA" id="ARBA00024647"/>
    </source>
</evidence>
<dbReference type="Gene3D" id="3.40.1170.10">
    <property type="entry name" value="DNA repair protein MutS, domain I"/>
    <property type="match status" value="1"/>
</dbReference>
<dbReference type="HAMAP" id="MF_00096">
    <property type="entry name" value="MutS"/>
    <property type="match status" value="1"/>
</dbReference>
<dbReference type="CDD" id="cd03284">
    <property type="entry name" value="ABC_MutS1"/>
    <property type="match status" value="1"/>
</dbReference>
<dbReference type="PIRSF" id="PIRSF037677">
    <property type="entry name" value="DNA_mis_repair_Msh6"/>
    <property type="match status" value="1"/>
</dbReference>
<dbReference type="GO" id="GO:0030983">
    <property type="term" value="F:mismatched DNA binding"/>
    <property type="evidence" value="ECO:0007669"/>
    <property type="project" value="InterPro"/>
</dbReference>
<dbReference type="Pfam" id="PF01624">
    <property type="entry name" value="MutS_I"/>
    <property type="match status" value="1"/>
</dbReference>
<comment type="caution">
    <text evidence="12">The sequence shown here is derived from an EMBL/GenBank/DDBJ whole genome shotgun (WGS) entry which is preliminary data.</text>
</comment>
<dbReference type="InterPro" id="IPR007695">
    <property type="entry name" value="DNA_mismatch_repair_MutS-lik_N"/>
</dbReference>
<dbReference type="PROSITE" id="PS00486">
    <property type="entry name" value="DNA_MISMATCH_REPAIR_2"/>
    <property type="match status" value="1"/>
</dbReference>
<dbReference type="Pfam" id="PF05190">
    <property type="entry name" value="MutS_IV"/>
    <property type="match status" value="1"/>
</dbReference>
<dbReference type="GO" id="GO:0003684">
    <property type="term" value="F:damaged DNA binding"/>
    <property type="evidence" value="ECO:0007669"/>
    <property type="project" value="UniProtKB-UniRule"/>
</dbReference>
<keyword evidence="7 9" id="KW-0234">DNA repair</keyword>
<feature type="domain" description="DNA mismatch repair proteins mutS family" evidence="11">
    <location>
        <begin position="692"/>
        <end position="708"/>
    </location>
</feature>
<dbReference type="AlphaFoldDB" id="A0A081PD27"/>
<evidence type="ECO:0000256" key="1">
    <source>
        <dbReference type="ARBA" id="ARBA00006271"/>
    </source>
</evidence>
<dbReference type="InterPro" id="IPR017261">
    <property type="entry name" value="DNA_mismatch_repair_MutS/MSH"/>
</dbReference>
<dbReference type="InterPro" id="IPR007696">
    <property type="entry name" value="DNA_mismatch_repair_MutS_core"/>
</dbReference>
<organism evidence="12 13">
    <name type="scientific">Pedobacter antarcticus 4BY</name>
    <dbReference type="NCBI Taxonomy" id="1358423"/>
    <lineage>
        <taxon>Bacteria</taxon>
        <taxon>Pseudomonadati</taxon>
        <taxon>Bacteroidota</taxon>
        <taxon>Sphingobacteriia</taxon>
        <taxon>Sphingobacteriales</taxon>
        <taxon>Sphingobacteriaceae</taxon>
        <taxon>Pedobacter</taxon>
    </lineage>
</organism>
<dbReference type="GO" id="GO:0006298">
    <property type="term" value="P:mismatch repair"/>
    <property type="evidence" value="ECO:0007669"/>
    <property type="project" value="UniProtKB-UniRule"/>
</dbReference>
<evidence type="ECO:0000256" key="10">
    <source>
        <dbReference type="RuleBase" id="RU003756"/>
    </source>
</evidence>
<evidence type="ECO:0000256" key="4">
    <source>
        <dbReference type="ARBA" id="ARBA00022763"/>
    </source>
</evidence>
<dbReference type="Pfam" id="PF00488">
    <property type="entry name" value="MutS_V"/>
    <property type="match status" value="1"/>
</dbReference>
<dbReference type="PANTHER" id="PTHR11361">
    <property type="entry name" value="DNA MISMATCH REPAIR PROTEIN MUTS FAMILY MEMBER"/>
    <property type="match status" value="1"/>
</dbReference>
<keyword evidence="6 9" id="KW-0238">DNA-binding</keyword>
<dbReference type="SUPFAM" id="SSF55271">
    <property type="entry name" value="DNA repair protein MutS, domain I"/>
    <property type="match status" value="1"/>
</dbReference>
<evidence type="ECO:0000256" key="7">
    <source>
        <dbReference type="ARBA" id="ARBA00023204"/>
    </source>
</evidence>
<dbReference type="Pfam" id="PF05192">
    <property type="entry name" value="MutS_III"/>
    <property type="match status" value="1"/>
</dbReference>
<dbReference type="GO" id="GO:0005829">
    <property type="term" value="C:cytosol"/>
    <property type="evidence" value="ECO:0007669"/>
    <property type="project" value="TreeGrafter"/>
</dbReference>
<dbReference type="OrthoDB" id="9802448at2"/>
<dbReference type="SMART" id="SM00534">
    <property type="entry name" value="MUTSac"/>
    <property type="match status" value="1"/>
</dbReference>
<dbReference type="Gene3D" id="3.40.50.300">
    <property type="entry name" value="P-loop containing nucleotide triphosphate hydrolases"/>
    <property type="match status" value="1"/>
</dbReference>
<dbReference type="InterPro" id="IPR005748">
    <property type="entry name" value="DNA_mismatch_repair_MutS"/>
</dbReference>
<evidence type="ECO:0000256" key="3">
    <source>
        <dbReference type="ARBA" id="ARBA00022741"/>
    </source>
</evidence>
<dbReference type="eggNOG" id="COG0249">
    <property type="taxonomic scope" value="Bacteria"/>
</dbReference>
<dbReference type="InterPro" id="IPR016151">
    <property type="entry name" value="DNA_mismatch_repair_MutS_N"/>
</dbReference>